<reference evidence="2" key="1">
    <citation type="submission" date="2021-06" db="EMBL/GenBank/DDBJ databases">
        <authorList>
            <person name="Kallberg Y."/>
            <person name="Tangrot J."/>
            <person name="Rosling A."/>
        </authorList>
    </citation>
    <scope>NUCLEOTIDE SEQUENCE</scope>
    <source>
        <strain evidence="2">BR232B</strain>
    </source>
</reference>
<dbReference type="EMBL" id="CAJVPI010006259">
    <property type="protein sequence ID" value="CAG8678022.1"/>
    <property type="molecule type" value="Genomic_DNA"/>
</dbReference>
<keyword evidence="3" id="KW-1185">Reference proteome</keyword>
<feature type="domain" description="Protein kinase" evidence="1">
    <location>
        <begin position="1"/>
        <end position="161"/>
    </location>
</feature>
<dbReference type="GO" id="GO:0005524">
    <property type="term" value="F:ATP binding"/>
    <property type="evidence" value="ECO:0007669"/>
    <property type="project" value="InterPro"/>
</dbReference>
<evidence type="ECO:0000259" key="1">
    <source>
        <dbReference type="PROSITE" id="PS50011"/>
    </source>
</evidence>
<dbReference type="Gene3D" id="1.10.510.10">
    <property type="entry name" value="Transferase(Phosphotransferase) domain 1"/>
    <property type="match status" value="1"/>
</dbReference>
<comment type="caution">
    <text evidence="2">The sequence shown here is derived from an EMBL/GenBank/DDBJ whole genome shotgun (WGS) entry which is preliminary data.</text>
</comment>
<proteinExistence type="predicted"/>
<dbReference type="GO" id="GO:0004672">
    <property type="term" value="F:protein kinase activity"/>
    <property type="evidence" value="ECO:0007669"/>
    <property type="project" value="InterPro"/>
</dbReference>
<dbReference type="InterPro" id="IPR000719">
    <property type="entry name" value="Prot_kinase_dom"/>
</dbReference>
<evidence type="ECO:0000313" key="2">
    <source>
        <dbReference type="EMBL" id="CAG8678022.1"/>
    </source>
</evidence>
<dbReference type="InterPro" id="IPR011009">
    <property type="entry name" value="Kinase-like_dom_sf"/>
</dbReference>
<feature type="non-terminal residue" evidence="2">
    <location>
        <position position="1"/>
    </location>
</feature>
<dbReference type="SUPFAM" id="SSF56112">
    <property type="entry name" value="Protein kinase-like (PK-like)"/>
    <property type="match status" value="1"/>
</dbReference>
<protein>
    <submittedName>
        <fullName evidence="2">1759_t:CDS:1</fullName>
    </submittedName>
</protein>
<sequence>PKGISIRPATEMELLHAIVCILEALVAMNRGKHPIFHRDIRWPNIVRIHEPLKWILIDWDDACGIPSQAAYHLSAANHAPEVFQDGHRADVDMWGVGNLICEASQFLLNISPDVTAAGEWMKITPRPTAKVALEKIQEIQASLVGNRKKFMKDQEWQSKQL</sequence>
<dbReference type="Proteomes" id="UP000789739">
    <property type="component" value="Unassembled WGS sequence"/>
</dbReference>
<dbReference type="AlphaFoldDB" id="A0A9N9EFV4"/>
<dbReference type="PROSITE" id="PS50011">
    <property type="entry name" value="PROTEIN_KINASE_DOM"/>
    <property type="match status" value="1"/>
</dbReference>
<accession>A0A9N9EFV4</accession>
<gene>
    <name evidence="2" type="ORF">PBRASI_LOCUS11653</name>
</gene>
<dbReference type="OrthoDB" id="2379186at2759"/>
<name>A0A9N9EFV4_9GLOM</name>
<evidence type="ECO:0000313" key="3">
    <source>
        <dbReference type="Proteomes" id="UP000789739"/>
    </source>
</evidence>
<feature type="non-terminal residue" evidence="2">
    <location>
        <position position="161"/>
    </location>
</feature>
<organism evidence="2 3">
    <name type="scientific">Paraglomus brasilianum</name>
    <dbReference type="NCBI Taxonomy" id="144538"/>
    <lineage>
        <taxon>Eukaryota</taxon>
        <taxon>Fungi</taxon>
        <taxon>Fungi incertae sedis</taxon>
        <taxon>Mucoromycota</taxon>
        <taxon>Glomeromycotina</taxon>
        <taxon>Glomeromycetes</taxon>
        <taxon>Paraglomerales</taxon>
        <taxon>Paraglomeraceae</taxon>
        <taxon>Paraglomus</taxon>
    </lineage>
</organism>